<name>A0A318K5Q7_9NOCA</name>
<evidence type="ECO:0000313" key="2">
    <source>
        <dbReference type="EMBL" id="PXX66790.1"/>
    </source>
</evidence>
<evidence type="ECO:0000256" key="1">
    <source>
        <dbReference type="SAM" id="MobiDB-lite"/>
    </source>
</evidence>
<sequence>MSLRLASMTLDDVARDLYGLAPSEFVAARTAQVDKAKEAGDKELATAIGKLRKPTVTAWTVNLLAREAPDDVAALLELGAALRSAQRTLSGDELRTLTGQRQQAVNALAKKAGELAAGHDHPVNEGVLREVGQTLTAALADPEVAEQVHSGTLTTAETYAGFGPAGPGSAAVEDKPATQKPGARKSGANKSKSVKSKSAKDKSPEDKKDDTSRQELDDALAALETARTARDSAKQEAESAADRLGGIDSRIAELKESLAQVEQERQSTRAAERTAQDQLRTAERQLDRVERWVRRARERVDD</sequence>
<proteinExistence type="predicted"/>
<feature type="region of interest" description="Disordered" evidence="1">
    <location>
        <begin position="258"/>
        <end position="286"/>
    </location>
</feature>
<protein>
    <submittedName>
        <fullName evidence="2">Uncharacterized protein</fullName>
    </submittedName>
</protein>
<evidence type="ECO:0000313" key="3">
    <source>
        <dbReference type="Proteomes" id="UP000247569"/>
    </source>
</evidence>
<dbReference type="AlphaFoldDB" id="A0A318K5Q7"/>
<feature type="compositionally biased region" description="Basic and acidic residues" evidence="1">
    <location>
        <begin position="227"/>
        <end position="241"/>
    </location>
</feature>
<dbReference type="Proteomes" id="UP000247569">
    <property type="component" value="Unassembled WGS sequence"/>
</dbReference>
<organism evidence="2 3">
    <name type="scientific">Nocardia tenerifensis</name>
    <dbReference type="NCBI Taxonomy" id="228006"/>
    <lineage>
        <taxon>Bacteria</taxon>
        <taxon>Bacillati</taxon>
        <taxon>Actinomycetota</taxon>
        <taxon>Actinomycetes</taxon>
        <taxon>Mycobacteriales</taxon>
        <taxon>Nocardiaceae</taxon>
        <taxon>Nocardia</taxon>
    </lineage>
</organism>
<feature type="region of interest" description="Disordered" evidence="1">
    <location>
        <begin position="159"/>
        <end position="246"/>
    </location>
</feature>
<dbReference type="EMBL" id="QJKF01000003">
    <property type="protein sequence ID" value="PXX66790.1"/>
    <property type="molecule type" value="Genomic_DNA"/>
</dbReference>
<comment type="caution">
    <text evidence="2">The sequence shown here is derived from an EMBL/GenBank/DDBJ whole genome shotgun (WGS) entry which is preliminary data.</text>
</comment>
<feature type="compositionally biased region" description="Basic and acidic residues" evidence="1">
    <location>
        <begin position="198"/>
        <end position="216"/>
    </location>
</feature>
<reference evidence="2 3" key="1">
    <citation type="submission" date="2018-05" db="EMBL/GenBank/DDBJ databases">
        <title>Genomic Encyclopedia of Type Strains, Phase IV (KMG-IV): sequencing the most valuable type-strain genomes for metagenomic binning, comparative biology and taxonomic classification.</title>
        <authorList>
            <person name="Goeker M."/>
        </authorList>
    </citation>
    <scope>NUCLEOTIDE SEQUENCE [LARGE SCALE GENOMIC DNA]</scope>
    <source>
        <strain evidence="2 3">DSM 44704</strain>
    </source>
</reference>
<dbReference type="SUPFAM" id="SSF57997">
    <property type="entry name" value="Tropomyosin"/>
    <property type="match status" value="1"/>
</dbReference>
<gene>
    <name evidence="2" type="ORF">DFR70_103540</name>
</gene>
<keyword evidence="3" id="KW-1185">Reference proteome</keyword>
<accession>A0A318K5Q7</accession>